<dbReference type="EMBL" id="SMCP01000002">
    <property type="protein sequence ID" value="TCV89236.1"/>
    <property type="molecule type" value="Genomic_DNA"/>
</dbReference>
<evidence type="ECO:0000313" key="8">
    <source>
        <dbReference type="Proteomes" id="UP000294619"/>
    </source>
</evidence>
<dbReference type="InterPro" id="IPR014710">
    <property type="entry name" value="RmlC-like_jellyroll"/>
</dbReference>
<dbReference type="PRINTS" id="PR00032">
    <property type="entry name" value="HTHARAC"/>
</dbReference>
<dbReference type="PANTHER" id="PTHR43280:SF28">
    <property type="entry name" value="HTH-TYPE TRANSCRIPTIONAL ACTIVATOR RHAS"/>
    <property type="match status" value="1"/>
</dbReference>
<keyword evidence="3" id="KW-0010">Activator</keyword>
<comment type="caution">
    <text evidence="6">The sequence shown here is derived from an EMBL/GenBank/DDBJ whole genome shotgun (WGS) entry which is preliminary data.</text>
</comment>
<evidence type="ECO:0000313" key="9">
    <source>
        <dbReference type="Proteomes" id="UP000305526"/>
    </source>
</evidence>
<reference evidence="6 8" key="1">
    <citation type="submission" date="2019-03" db="EMBL/GenBank/DDBJ databases">
        <title>Genomic Encyclopedia of Type Strains, Phase IV (KMG-IV): sequencing the most valuable type-strain genomes for metagenomic binning, comparative biology and taxonomic classification.</title>
        <authorList>
            <person name="Goeker M."/>
        </authorList>
    </citation>
    <scope>NUCLEOTIDE SEQUENCE [LARGE SCALE GENOMIC DNA]</scope>
    <source>
        <strain evidence="6 8">DSM 28140</strain>
    </source>
</reference>
<evidence type="ECO:0000313" key="6">
    <source>
        <dbReference type="EMBL" id="TCV89236.1"/>
    </source>
</evidence>
<dbReference type="Proteomes" id="UP000294619">
    <property type="component" value="Unassembled WGS sequence"/>
</dbReference>
<dbReference type="GO" id="GO:0003700">
    <property type="term" value="F:DNA-binding transcription factor activity"/>
    <property type="evidence" value="ECO:0007669"/>
    <property type="project" value="InterPro"/>
</dbReference>
<dbReference type="InterPro" id="IPR020449">
    <property type="entry name" value="Tscrpt_reg_AraC-type_HTH"/>
</dbReference>
<dbReference type="InterPro" id="IPR011051">
    <property type="entry name" value="RmlC_Cupin_sf"/>
</dbReference>
<dbReference type="Pfam" id="PF12833">
    <property type="entry name" value="HTH_18"/>
    <property type="match status" value="1"/>
</dbReference>
<protein>
    <submittedName>
        <fullName evidence="7">AraC family transcriptional regulator</fullName>
    </submittedName>
    <submittedName>
        <fullName evidence="6">AraC-like protein</fullName>
    </submittedName>
</protein>
<dbReference type="InterPro" id="IPR018060">
    <property type="entry name" value="HTH_AraC"/>
</dbReference>
<keyword evidence="2" id="KW-0238">DNA-binding</keyword>
<dbReference type="RefSeq" id="WP_132965002.1">
    <property type="nucleotide sequence ID" value="NZ_LEKL01000019.1"/>
</dbReference>
<dbReference type="InterPro" id="IPR003313">
    <property type="entry name" value="AraC-bd"/>
</dbReference>
<dbReference type="AlphaFoldDB" id="A0A4R3YB93"/>
<evidence type="ECO:0000256" key="1">
    <source>
        <dbReference type="ARBA" id="ARBA00023015"/>
    </source>
</evidence>
<gene>
    <name evidence="6" type="ORF">EDC16_102113</name>
    <name evidence="7" type="ORF">FHQ21_01545</name>
</gene>
<evidence type="ECO:0000313" key="7">
    <source>
        <dbReference type="EMBL" id="TNG93300.1"/>
    </source>
</evidence>
<accession>A0A4R3YB93</accession>
<keyword evidence="9" id="KW-1185">Reference proteome</keyword>
<dbReference type="Pfam" id="PF02311">
    <property type="entry name" value="AraC_binding"/>
    <property type="match status" value="1"/>
</dbReference>
<sequence length="296" mass="33709">MGLSQCGLNLNRRQQEMQPHGTEAFPCAAYFAHYGVETDAVIPWHWHEEIEVLYVKSGVLNVQIPTKHFRLSQGEGFVINSNVPHYACADPACELQSLLFHSRLISGAAESVFADKYIAPLLDCSIFDGCTLNEVSADSPAHFQQAFDALADEPFGFEFTARHHLSALCLALYQRFQHKFAQDNDKPNQDNRRIRKMLDYIHGHFAQDIKLADIAAAVDIGERESLRCFQRTLQTSPMQYLLKYRTNHAADLLTNQPAKSIALIATESGFDNPSHFAQIFKRFYQRTPREYRNTVR</sequence>
<dbReference type="CDD" id="cd02208">
    <property type="entry name" value="cupin_RmlC-like"/>
    <property type="match status" value="1"/>
</dbReference>
<dbReference type="Proteomes" id="UP000305526">
    <property type="component" value="Unassembled WGS sequence"/>
</dbReference>
<name>A0A4R3YB93_9PAST</name>
<evidence type="ECO:0000256" key="3">
    <source>
        <dbReference type="ARBA" id="ARBA00023159"/>
    </source>
</evidence>
<dbReference type="SMART" id="SM00342">
    <property type="entry name" value="HTH_ARAC"/>
    <property type="match status" value="1"/>
</dbReference>
<reference evidence="7 9" key="2">
    <citation type="submission" date="2019-05" db="EMBL/GenBank/DDBJ databases">
        <title>Pasteurellaceae isolates from reptiles.</title>
        <authorList>
            <person name="Bojesen A.M."/>
            <person name="Lund E."/>
        </authorList>
    </citation>
    <scope>NUCLEOTIDE SEQUENCE [LARGE SCALE GENOMIC DNA]</scope>
    <source>
        <strain evidence="7 9">ELNT2x</strain>
    </source>
</reference>
<proteinExistence type="predicted"/>
<dbReference type="Gene3D" id="2.60.120.10">
    <property type="entry name" value="Jelly Rolls"/>
    <property type="match status" value="1"/>
</dbReference>
<dbReference type="PROSITE" id="PS01124">
    <property type="entry name" value="HTH_ARAC_FAMILY_2"/>
    <property type="match status" value="1"/>
</dbReference>
<organism evidence="6 8">
    <name type="scientific">Testudinibacter aquarius</name>
    <dbReference type="NCBI Taxonomy" id="1524974"/>
    <lineage>
        <taxon>Bacteria</taxon>
        <taxon>Pseudomonadati</taxon>
        <taxon>Pseudomonadota</taxon>
        <taxon>Gammaproteobacteria</taxon>
        <taxon>Pasteurellales</taxon>
        <taxon>Pasteurellaceae</taxon>
        <taxon>Testudinibacter</taxon>
    </lineage>
</organism>
<dbReference type="InterPro" id="IPR009057">
    <property type="entry name" value="Homeodomain-like_sf"/>
</dbReference>
<keyword evidence="1" id="KW-0805">Transcription regulation</keyword>
<dbReference type="PANTHER" id="PTHR43280">
    <property type="entry name" value="ARAC-FAMILY TRANSCRIPTIONAL REGULATOR"/>
    <property type="match status" value="1"/>
</dbReference>
<feature type="domain" description="HTH araC/xylS-type" evidence="5">
    <location>
        <begin position="195"/>
        <end position="294"/>
    </location>
</feature>
<dbReference type="EMBL" id="VDGV01000009">
    <property type="protein sequence ID" value="TNG93300.1"/>
    <property type="molecule type" value="Genomic_DNA"/>
</dbReference>
<evidence type="ECO:0000256" key="4">
    <source>
        <dbReference type="ARBA" id="ARBA00023163"/>
    </source>
</evidence>
<evidence type="ECO:0000256" key="2">
    <source>
        <dbReference type="ARBA" id="ARBA00023125"/>
    </source>
</evidence>
<dbReference type="SUPFAM" id="SSF51182">
    <property type="entry name" value="RmlC-like cupins"/>
    <property type="match status" value="1"/>
</dbReference>
<dbReference type="GO" id="GO:0043565">
    <property type="term" value="F:sequence-specific DNA binding"/>
    <property type="evidence" value="ECO:0007669"/>
    <property type="project" value="InterPro"/>
</dbReference>
<keyword evidence="4" id="KW-0804">Transcription</keyword>
<dbReference type="Gene3D" id="1.10.10.60">
    <property type="entry name" value="Homeodomain-like"/>
    <property type="match status" value="2"/>
</dbReference>
<dbReference type="SUPFAM" id="SSF46689">
    <property type="entry name" value="Homeodomain-like"/>
    <property type="match status" value="2"/>
</dbReference>
<evidence type="ECO:0000259" key="5">
    <source>
        <dbReference type="PROSITE" id="PS01124"/>
    </source>
</evidence>